<evidence type="ECO:0000313" key="2">
    <source>
        <dbReference type="Proteomes" id="UP000186607"/>
    </source>
</evidence>
<proteinExistence type="predicted"/>
<dbReference type="OrthoDB" id="64458at2"/>
<name>A0A1U7NS25_9DEIO</name>
<organism evidence="1 2">
    <name type="scientific">Deinococcus marmoris</name>
    <dbReference type="NCBI Taxonomy" id="249408"/>
    <lineage>
        <taxon>Bacteria</taxon>
        <taxon>Thermotogati</taxon>
        <taxon>Deinococcota</taxon>
        <taxon>Deinococci</taxon>
        <taxon>Deinococcales</taxon>
        <taxon>Deinococcaceae</taxon>
        <taxon>Deinococcus</taxon>
    </lineage>
</organism>
<sequence length="210" mass="21072">MTAQNTVPAETPFGGTATNAASRLGALGPYKNLQQVPVRLVTAVYALTGGSVPVVVVTADGGSFVGVGTINGQLARVDMTFRRYIDAGGQVFEIDALAYSVEGKNLTQGVPARIEPIAPTLALDAAQNGANALQGAVQSALTANAGNGHKIAIGDGAAIASNALPPLWQILAGGVGETFALPRATQSISRAAKVDSNTPLTLIVGLGAGQ</sequence>
<evidence type="ECO:0000313" key="1">
    <source>
        <dbReference type="EMBL" id="OLV15722.1"/>
    </source>
</evidence>
<keyword evidence="2" id="KW-1185">Reference proteome</keyword>
<protein>
    <submittedName>
        <fullName evidence="1">Uncharacterized protein</fullName>
    </submittedName>
</protein>
<dbReference type="EMBL" id="MSTI01000165">
    <property type="protein sequence ID" value="OLV15722.1"/>
    <property type="molecule type" value="Genomic_DNA"/>
</dbReference>
<gene>
    <name evidence="1" type="ORF">BOO71_0014071</name>
</gene>
<comment type="caution">
    <text evidence="1">The sequence shown here is derived from an EMBL/GenBank/DDBJ whole genome shotgun (WGS) entry which is preliminary data.</text>
</comment>
<reference evidence="1 2" key="1">
    <citation type="submission" date="2017-01" db="EMBL/GenBank/DDBJ databases">
        <title>Genome Analysis of Deinococcus marmoris KOPRI26562.</title>
        <authorList>
            <person name="Kim J.H."/>
            <person name="Oh H.-M."/>
        </authorList>
    </citation>
    <scope>NUCLEOTIDE SEQUENCE [LARGE SCALE GENOMIC DNA]</scope>
    <source>
        <strain evidence="1 2">KOPRI26562</strain>
    </source>
</reference>
<dbReference type="RefSeq" id="WP_075836803.1">
    <property type="nucleotide sequence ID" value="NZ_MSTI01000165.1"/>
</dbReference>
<dbReference type="STRING" id="249408.BOO71_0014071"/>
<dbReference type="Proteomes" id="UP000186607">
    <property type="component" value="Unassembled WGS sequence"/>
</dbReference>
<dbReference type="AlphaFoldDB" id="A0A1U7NS25"/>
<accession>A0A1U7NS25</accession>